<evidence type="ECO:0000313" key="3">
    <source>
        <dbReference type="Proteomes" id="UP001303046"/>
    </source>
</evidence>
<feature type="transmembrane region" description="Helical" evidence="1">
    <location>
        <begin position="44"/>
        <end position="64"/>
    </location>
</feature>
<gene>
    <name evidence="2" type="primary">Necator_chrIV.g14768</name>
    <name evidence="2" type="ORF">RB195_001473</name>
</gene>
<proteinExistence type="predicted"/>
<dbReference type="EMBL" id="JAVFWL010000004">
    <property type="protein sequence ID" value="KAK6748870.1"/>
    <property type="molecule type" value="Genomic_DNA"/>
</dbReference>
<keyword evidence="1" id="KW-1133">Transmembrane helix</keyword>
<evidence type="ECO:0000256" key="1">
    <source>
        <dbReference type="SAM" id="Phobius"/>
    </source>
</evidence>
<reference evidence="2 3" key="1">
    <citation type="submission" date="2023-08" db="EMBL/GenBank/DDBJ databases">
        <title>A Necator americanus chromosomal reference genome.</title>
        <authorList>
            <person name="Ilik V."/>
            <person name="Petrzelkova K.J."/>
            <person name="Pardy F."/>
            <person name="Fuh T."/>
            <person name="Niatou-Singa F.S."/>
            <person name="Gouil Q."/>
            <person name="Baker L."/>
            <person name="Ritchie M.E."/>
            <person name="Jex A.R."/>
            <person name="Gazzola D."/>
            <person name="Li H."/>
            <person name="Toshio Fujiwara R."/>
            <person name="Zhan B."/>
            <person name="Aroian R.V."/>
            <person name="Pafco B."/>
            <person name="Schwarz E.M."/>
        </authorList>
    </citation>
    <scope>NUCLEOTIDE SEQUENCE [LARGE SCALE GENOMIC DNA]</scope>
    <source>
        <strain evidence="2 3">Aroian</strain>
        <tissue evidence="2">Whole animal</tissue>
    </source>
</reference>
<organism evidence="2 3">
    <name type="scientific">Necator americanus</name>
    <name type="common">Human hookworm</name>
    <dbReference type="NCBI Taxonomy" id="51031"/>
    <lineage>
        <taxon>Eukaryota</taxon>
        <taxon>Metazoa</taxon>
        <taxon>Ecdysozoa</taxon>
        <taxon>Nematoda</taxon>
        <taxon>Chromadorea</taxon>
        <taxon>Rhabditida</taxon>
        <taxon>Rhabditina</taxon>
        <taxon>Rhabditomorpha</taxon>
        <taxon>Strongyloidea</taxon>
        <taxon>Ancylostomatidae</taxon>
        <taxon>Bunostominae</taxon>
        <taxon>Necator</taxon>
    </lineage>
</organism>
<dbReference type="SUPFAM" id="SSF81321">
    <property type="entry name" value="Family A G protein-coupled receptor-like"/>
    <property type="match status" value="1"/>
</dbReference>
<feature type="transmembrane region" description="Helical" evidence="1">
    <location>
        <begin position="90"/>
        <end position="110"/>
    </location>
</feature>
<feature type="transmembrane region" description="Helical" evidence="1">
    <location>
        <begin position="137"/>
        <end position="160"/>
    </location>
</feature>
<evidence type="ECO:0008006" key="4">
    <source>
        <dbReference type="Google" id="ProtNLM"/>
    </source>
</evidence>
<evidence type="ECO:0000313" key="2">
    <source>
        <dbReference type="EMBL" id="KAK6748870.1"/>
    </source>
</evidence>
<keyword evidence="1" id="KW-0472">Membrane</keyword>
<name>A0ABR1DF36_NECAM</name>
<sequence length="250" mass="28446">MQDILYSMVPRSLDMAGNLCETPNQIYASEKERKKTGARYRSDVLVLASVIFTVGVVVTGYILAFSSRFDGNVKYFCGRKATFGRKFSGFVYAHNVLGYVSGVVLNSIALQRIENEAKSLYEKSECKDRRILHIRSCLIVSTISTILVSIPNCLSLFSLLIISVKDSISKPAVWATCVNSGVNLFVYFILDRDFRRHVLFLWKREKYDTVSEEQNDNKEDKRENRHFNQCESGTVASDSVFEQKMLILSQ</sequence>
<dbReference type="Gene3D" id="1.20.1070.10">
    <property type="entry name" value="Rhodopsin 7-helix transmembrane proteins"/>
    <property type="match status" value="1"/>
</dbReference>
<dbReference type="Proteomes" id="UP001303046">
    <property type="component" value="Unassembled WGS sequence"/>
</dbReference>
<feature type="transmembrane region" description="Helical" evidence="1">
    <location>
        <begin position="172"/>
        <end position="190"/>
    </location>
</feature>
<keyword evidence="3" id="KW-1185">Reference proteome</keyword>
<keyword evidence="1" id="KW-0812">Transmembrane</keyword>
<accession>A0ABR1DF36</accession>
<comment type="caution">
    <text evidence="2">The sequence shown here is derived from an EMBL/GenBank/DDBJ whole genome shotgun (WGS) entry which is preliminary data.</text>
</comment>
<protein>
    <recommendedName>
        <fullName evidence="4">G-protein coupled receptors family 1 profile domain-containing protein</fullName>
    </recommendedName>
</protein>